<comment type="caution">
    <text evidence="2">The sequence shown here is derived from an EMBL/GenBank/DDBJ whole genome shotgun (WGS) entry which is preliminary data.</text>
</comment>
<dbReference type="Proteomes" id="UP001185028">
    <property type="component" value="Unassembled WGS sequence"/>
</dbReference>
<feature type="signal peptide" evidence="1">
    <location>
        <begin position="1"/>
        <end position="32"/>
    </location>
</feature>
<evidence type="ECO:0000313" key="2">
    <source>
        <dbReference type="EMBL" id="MDR6243552.1"/>
    </source>
</evidence>
<name>A0ABU1IYW0_9BACL</name>
<evidence type="ECO:0008006" key="4">
    <source>
        <dbReference type="Google" id="ProtNLM"/>
    </source>
</evidence>
<sequence length="88" mass="9425">MKFVNVAWKMLVSSALVVGTLAFVSAPTSVSAAQPTLSVPTASKYVEVRLPNNPGPTYYYNRGGYSGTLNYIAQDTSGYIFGGYVFSN</sequence>
<feature type="chain" id="PRO_5045056065" description="SH3 domain-containing protein" evidence="1">
    <location>
        <begin position="33"/>
        <end position="88"/>
    </location>
</feature>
<dbReference type="RefSeq" id="WP_188773730.1">
    <property type="nucleotide sequence ID" value="NZ_BMMB01000001.1"/>
</dbReference>
<accession>A0ABU1IYW0</accession>
<protein>
    <recommendedName>
        <fullName evidence="4">SH3 domain-containing protein</fullName>
    </recommendedName>
</protein>
<keyword evidence="1" id="KW-0732">Signal</keyword>
<keyword evidence="3" id="KW-1185">Reference proteome</keyword>
<evidence type="ECO:0000313" key="3">
    <source>
        <dbReference type="Proteomes" id="UP001185028"/>
    </source>
</evidence>
<proteinExistence type="predicted"/>
<gene>
    <name evidence="2" type="ORF">JOC58_001439</name>
</gene>
<reference evidence="2 3" key="1">
    <citation type="submission" date="2023-07" db="EMBL/GenBank/DDBJ databases">
        <title>Genomic Encyclopedia of Type Strains, Phase IV (KMG-IV): sequencing the most valuable type-strain genomes for metagenomic binning, comparative biology and taxonomic classification.</title>
        <authorList>
            <person name="Goeker M."/>
        </authorList>
    </citation>
    <scope>NUCLEOTIDE SEQUENCE [LARGE SCALE GENOMIC DNA]</scope>
    <source>
        <strain evidence="2 3">DSM 22170</strain>
    </source>
</reference>
<organism evidence="2 3">
    <name type="scientific">Paenibacillus hunanensis</name>
    <dbReference type="NCBI Taxonomy" id="539262"/>
    <lineage>
        <taxon>Bacteria</taxon>
        <taxon>Bacillati</taxon>
        <taxon>Bacillota</taxon>
        <taxon>Bacilli</taxon>
        <taxon>Bacillales</taxon>
        <taxon>Paenibacillaceae</taxon>
        <taxon>Paenibacillus</taxon>
    </lineage>
</organism>
<evidence type="ECO:0000256" key="1">
    <source>
        <dbReference type="SAM" id="SignalP"/>
    </source>
</evidence>
<dbReference type="EMBL" id="JAVDQH010000004">
    <property type="protein sequence ID" value="MDR6243552.1"/>
    <property type="molecule type" value="Genomic_DNA"/>
</dbReference>